<accession>A0A5Q0UFF0</accession>
<dbReference type="EMBL" id="CP040089">
    <property type="protein sequence ID" value="QGA79920.1"/>
    <property type="molecule type" value="Genomic_DNA"/>
</dbReference>
<sequence>MSTLTDIGTALLLTSILSAIGAFFLFLSKDKVDNLVEYLISLSAGTIFGGVFIHLIYRLANPIGYTRETGLLVMAGIAFSLILERTVHWHCHNQDLHEEPFSYVLLAGDGVHNVLDGILITTSFLASTSAGIASTVAIAAHKVPKEVGDFGVLLEGGFSREKAIGANILVSLFMFLGAGLVLALSTVSGNIVALLLPLVIGNFIYIAGSDLLPRFKESDTHIAPHLVMFTIGTAIMYAIPFIKQAIA</sequence>
<dbReference type="Pfam" id="PF02535">
    <property type="entry name" value="Zip"/>
    <property type="match status" value="1"/>
</dbReference>
<comment type="subcellular location">
    <subcellularLocation>
        <location evidence="1">Membrane</location>
        <topology evidence="1">Multi-pass membrane protein</topology>
    </subcellularLocation>
</comment>
<keyword evidence="4 5" id="KW-0472">Membrane</keyword>
<keyword evidence="2 5" id="KW-0812">Transmembrane</keyword>
<dbReference type="PANTHER" id="PTHR16950:SF16">
    <property type="entry name" value="ZINC TRANSPORTER ZIP13"/>
    <property type="match status" value="1"/>
</dbReference>
<evidence type="ECO:0000256" key="4">
    <source>
        <dbReference type="ARBA" id="ARBA00023136"/>
    </source>
</evidence>
<keyword evidence="7" id="KW-1185">Reference proteome</keyword>
<keyword evidence="3 5" id="KW-1133">Transmembrane helix</keyword>
<evidence type="ECO:0000256" key="3">
    <source>
        <dbReference type="ARBA" id="ARBA00022989"/>
    </source>
</evidence>
<evidence type="ECO:0000313" key="6">
    <source>
        <dbReference type="EMBL" id="QGA79920.1"/>
    </source>
</evidence>
<feature type="transmembrane region" description="Helical" evidence="5">
    <location>
        <begin position="7"/>
        <end position="26"/>
    </location>
</feature>
<gene>
    <name evidence="6" type="primary">zipB</name>
    <name evidence="6" type="ORF">LC1Nh_0011</name>
</gene>
<dbReference type="GO" id="GO:0005385">
    <property type="term" value="F:zinc ion transmembrane transporter activity"/>
    <property type="evidence" value="ECO:0007669"/>
    <property type="project" value="TreeGrafter"/>
</dbReference>
<dbReference type="KEGG" id="ncon:LC1Nh_0011"/>
<dbReference type="AlphaFoldDB" id="A0A5Q0UFF0"/>
<feature type="transmembrane region" description="Helical" evidence="5">
    <location>
        <begin position="222"/>
        <end position="242"/>
    </location>
</feature>
<protein>
    <submittedName>
        <fullName evidence="6">Zinc and cadmium transporter</fullName>
    </submittedName>
</protein>
<feature type="transmembrane region" description="Helical" evidence="5">
    <location>
        <begin position="191"/>
        <end position="207"/>
    </location>
</feature>
<dbReference type="OrthoDB" id="306421at2157"/>
<evidence type="ECO:0000313" key="7">
    <source>
        <dbReference type="Proteomes" id="UP000377803"/>
    </source>
</evidence>
<name>A0A5Q0UFF0_9ARCH</name>
<dbReference type="Proteomes" id="UP000377803">
    <property type="component" value="Chromosome"/>
</dbReference>
<evidence type="ECO:0000256" key="2">
    <source>
        <dbReference type="ARBA" id="ARBA00022692"/>
    </source>
</evidence>
<dbReference type="GeneID" id="42364391"/>
<dbReference type="GO" id="GO:0006882">
    <property type="term" value="P:intracellular zinc ion homeostasis"/>
    <property type="evidence" value="ECO:0007669"/>
    <property type="project" value="TreeGrafter"/>
</dbReference>
<organism evidence="6 7">
    <name type="scientific">Candidatus Nanohalobium constans</name>
    <dbReference type="NCBI Taxonomy" id="2565781"/>
    <lineage>
        <taxon>Archaea</taxon>
        <taxon>Candidatus Nanohalarchaeota</taxon>
        <taxon>Candidatus Nanohalobia</taxon>
        <taxon>Candidatus Nanohalobiales</taxon>
        <taxon>Candidatus Nanohalobiaceae</taxon>
        <taxon>Candidatus Nanohalobium</taxon>
    </lineage>
</organism>
<dbReference type="InterPro" id="IPR003689">
    <property type="entry name" value="ZIP"/>
</dbReference>
<proteinExistence type="predicted"/>
<evidence type="ECO:0000256" key="1">
    <source>
        <dbReference type="ARBA" id="ARBA00004141"/>
    </source>
</evidence>
<dbReference type="RefSeq" id="WP_153549660.1">
    <property type="nucleotide sequence ID" value="NZ_CP040089.1"/>
</dbReference>
<dbReference type="GO" id="GO:0016020">
    <property type="term" value="C:membrane"/>
    <property type="evidence" value="ECO:0007669"/>
    <property type="project" value="UniProtKB-SubCell"/>
</dbReference>
<reference evidence="7" key="1">
    <citation type="submission" date="2019-05" db="EMBL/GenBank/DDBJ databases">
        <title>Candidatus Nanohalobium constans, a novel model system to study the DPANN nano-sized archaea: genomic and physiological characterization of a nanoarchaeon co-cultured with its chitinotrophic host.</title>
        <authorList>
            <person name="La Cono V."/>
            <person name="Arcadi E."/>
            <person name="Crisafi F."/>
            <person name="Denaro R."/>
            <person name="La Spada G."/>
            <person name="Messina E."/>
            <person name="Smedile F."/>
            <person name="Toshchakov S.V."/>
            <person name="Shevchenko M.A."/>
            <person name="Golyshin P.N."/>
            <person name="Golyshina O.V."/>
            <person name="Ferrer M."/>
            <person name="Rohde M."/>
            <person name="Mushegian A."/>
            <person name="Sorokin D.Y."/>
            <person name="Giuliano L."/>
            <person name="Yakimov M.M."/>
        </authorList>
    </citation>
    <scope>NUCLEOTIDE SEQUENCE [LARGE SCALE GENOMIC DNA]</scope>
    <source>
        <strain evidence="7">LC1Nh</strain>
    </source>
</reference>
<dbReference type="PANTHER" id="PTHR16950">
    <property type="entry name" value="ZINC TRANSPORTER SLC39A7 HISTIDINE-RICH MEMBRANE PROTEIN KE4"/>
    <property type="match status" value="1"/>
</dbReference>
<feature type="transmembrane region" description="Helical" evidence="5">
    <location>
        <begin position="163"/>
        <end position="184"/>
    </location>
</feature>
<feature type="transmembrane region" description="Helical" evidence="5">
    <location>
        <begin position="38"/>
        <end position="57"/>
    </location>
</feature>
<evidence type="ECO:0000256" key="5">
    <source>
        <dbReference type="SAM" id="Phobius"/>
    </source>
</evidence>